<organism evidence="6 7">
    <name type="scientific">Perkinsus chesapeaki</name>
    <name type="common">Clam parasite</name>
    <name type="synonym">Perkinsus andrewsi</name>
    <dbReference type="NCBI Taxonomy" id="330153"/>
    <lineage>
        <taxon>Eukaryota</taxon>
        <taxon>Sar</taxon>
        <taxon>Alveolata</taxon>
        <taxon>Perkinsozoa</taxon>
        <taxon>Perkinsea</taxon>
        <taxon>Perkinsida</taxon>
        <taxon>Perkinsidae</taxon>
        <taxon>Perkinsus</taxon>
    </lineage>
</organism>
<evidence type="ECO:0000313" key="6">
    <source>
        <dbReference type="EMBL" id="KAF4661011.1"/>
    </source>
</evidence>
<dbReference type="InterPro" id="IPR015590">
    <property type="entry name" value="Aldehyde_DH_dom"/>
</dbReference>
<feature type="domain" description="Aldehyde dehydrogenase" evidence="5">
    <location>
        <begin position="18"/>
        <end position="477"/>
    </location>
</feature>
<dbReference type="FunFam" id="3.40.309.10:FF:000009">
    <property type="entry name" value="Aldehyde dehydrogenase A"/>
    <property type="match status" value="1"/>
</dbReference>
<evidence type="ECO:0000256" key="4">
    <source>
        <dbReference type="RuleBase" id="RU003345"/>
    </source>
</evidence>
<dbReference type="FunFam" id="3.40.605.10:FF:000007">
    <property type="entry name" value="NAD/NADP-dependent betaine aldehyde dehydrogenase"/>
    <property type="match status" value="1"/>
</dbReference>
<proteinExistence type="inferred from homology"/>
<comment type="similarity">
    <text evidence="1 4">Belongs to the aldehyde dehydrogenase family.</text>
</comment>
<dbReference type="SUPFAM" id="SSF53720">
    <property type="entry name" value="ALDH-like"/>
    <property type="match status" value="1"/>
</dbReference>
<dbReference type="InterPro" id="IPR016160">
    <property type="entry name" value="Ald_DH_CS_CYS"/>
</dbReference>
<comment type="caution">
    <text evidence="6">The sequence shown here is derived from an EMBL/GenBank/DDBJ whole genome shotgun (WGS) entry which is preliminary data.</text>
</comment>
<gene>
    <name evidence="6" type="primary">ALDH5A1_4</name>
    <name evidence="6" type="ORF">FOL47_006871</name>
</gene>
<keyword evidence="7" id="KW-1185">Reference proteome</keyword>
<dbReference type="InterPro" id="IPR029510">
    <property type="entry name" value="Ald_DH_CS_GLU"/>
</dbReference>
<accession>A0A7J6LQ26</accession>
<dbReference type="OrthoDB" id="310895at2759"/>
<dbReference type="Pfam" id="PF00171">
    <property type="entry name" value="Aldedh"/>
    <property type="match status" value="1"/>
</dbReference>
<protein>
    <submittedName>
        <fullName evidence="6">Succinate-semialdehyde dehydrogenase, mitochondrial</fullName>
    </submittedName>
</protein>
<dbReference type="AlphaFoldDB" id="A0A7J6LQ26"/>
<dbReference type="PROSITE" id="PS00070">
    <property type="entry name" value="ALDEHYDE_DEHYDR_CYS"/>
    <property type="match status" value="1"/>
</dbReference>
<dbReference type="Proteomes" id="UP000591131">
    <property type="component" value="Unassembled WGS sequence"/>
</dbReference>
<evidence type="ECO:0000256" key="2">
    <source>
        <dbReference type="ARBA" id="ARBA00023002"/>
    </source>
</evidence>
<dbReference type="InterPro" id="IPR016162">
    <property type="entry name" value="Ald_DH_N"/>
</dbReference>
<evidence type="ECO:0000256" key="3">
    <source>
        <dbReference type="PROSITE-ProRule" id="PRU10007"/>
    </source>
</evidence>
<sequence>MSMVYRMSNGGKHISTAQHFPKYNPANGELLAEVPQATPEQVDSAVAAAQAAFETFSCTKKEERHPTLLACSEIITNRFAELSELLCKEQGKPISSAQEEVEWAADCFKRATSISIPTKVLYSDEDYRVEVRHRPVGPVAVIVPWNFPLGIAAFQAARAMAFGNPVIIKPSPQTPITALRLGEILGDIVPPGVIQVVTGSDSPGEFNVGDYLVRHSGIRKVSFTGSVKTGKSVLASSVNDLTRCTLELGGNDPAIVLADADITQVVTPILRAAFMNSGQVCSAIKRIYVHASLYEKFVEAASIEVKKLSSLVGDGMDPNVKYGPINNEMQYNRVRELVADAISHGGCVVQGELHANLPKNGFFMAPAIVTGITDGVRLVDEEQFGPVVPIMKYTDESEVISRANGTPYGLSASVWGSDSTMLNRVAEQILAGVVHINSHGPRGDYDEPGGGFKDSGLGREGDYSDADLIAYTEMQTITVATG</sequence>
<dbReference type="PROSITE" id="PS00687">
    <property type="entry name" value="ALDEHYDE_DEHYDR_GLU"/>
    <property type="match status" value="1"/>
</dbReference>
<keyword evidence="2 4" id="KW-0560">Oxidoreductase</keyword>
<evidence type="ECO:0000256" key="1">
    <source>
        <dbReference type="ARBA" id="ARBA00009986"/>
    </source>
</evidence>
<dbReference type="EMBL" id="JAAPAO010000393">
    <property type="protein sequence ID" value="KAF4661011.1"/>
    <property type="molecule type" value="Genomic_DNA"/>
</dbReference>
<name>A0A7J6LQ26_PERCH</name>
<feature type="active site" evidence="3">
    <location>
        <position position="247"/>
    </location>
</feature>
<evidence type="ECO:0000313" key="7">
    <source>
        <dbReference type="Proteomes" id="UP000591131"/>
    </source>
</evidence>
<dbReference type="PANTHER" id="PTHR11699">
    <property type="entry name" value="ALDEHYDE DEHYDROGENASE-RELATED"/>
    <property type="match status" value="1"/>
</dbReference>
<dbReference type="InterPro" id="IPR016161">
    <property type="entry name" value="Ald_DH/histidinol_DH"/>
</dbReference>
<evidence type="ECO:0000259" key="5">
    <source>
        <dbReference type="Pfam" id="PF00171"/>
    </source>
</evidence>
<dbReference type="Gene3D" id="3.40.605.10">
    <property type="entry name" value="Aldehyde Dehydrogenase, Chain A, domain 1"/>
    <property type="match status" value="1"/>
</dbReference>
<dbReference type="GO" id="GO:0016620">
    <property type="term" value="F:oxidoreductase activity, acting on the aldehyde or oxo group of donors, NAD or NADP as acceptor"/>
    <property type="evidence" value="ECO:0007669"/>
    <property type="project" value="InterPro"/>
</dbReference>
<dbReference type="InterPro" id="IPR016163">
    <property type="entry name" value="Ald_DH_C"/>
</dbReference>
<reference evidence="6 7" key="1">
    <citation type="submission" date="2020-04" db="EMBL/GenBank/DDBJ databases">
        <title>Perkinsus chesapeaki whole genome sequence.</title>
        <authorList>
            <person name="Bogema D.R."/>
        </authorList>
    </citation>
    <scope>NUCLEOTIDE SEQUENCE [LARGE SCALE GENOMIC DNA]</scope>
    <source>
        <strain evidence="6">ATCC PRA-425</strain>
    </source>
</reference>
<dbReference type="Gene3D" id="3.40.309.10">
    <property type="entry name" value="Aldehyde Dehydrogenase, Chain A, domain 2"/>
    <property type="match status" value="1"/>
</dbReference>